<dbReference type="EC" id="2.7.7.13" evidence="3"/>
<dbReference type="Proteomes" id="UP000823790">
    <property type="component" value="Unassembled WGS sequence"/>
</dbReference>
<evidence type="ECO:0000256" key="9">
    <source>
        <dbReference type="RuleBase" id="RU004190"/>
    </source>
</evidence>
<dbReference type="SUPFAM" id="SSF51182">
    <property type="entry name" value="RmlC-like cupins"/>
    <property type="match status" value="1"/>
</dbReference>
<evidence type="ECO:0000256" key="2">
    <source>
        <dbReference type="ARBA" id="ARBA00006115"/>
    </source>
</evidence>
<dbReference type="Gene3D" id="2.60.120.10">
    <property type="entry name" value="Jelly Rolls"/>
    <property type="match status" value="1"/>
</dbReference>
<dbReference type="CDD" id="cd02509">
    <property type="entry name" value="GDP-M1P_Guanylyltransferase"/>
    <property type="match status" value="1"/>
</dbReference>
<dbReference type="InterPro" id="IPR014710">
    <property type="entry name" value="RmlC-like_jellyroll"/>
</dbReference>
<organism evidence="13 14">
    <name type="scientific">Frateuria flava</name>
    <dbReference type="NCBI Taxonomy" id="2821489"/>
    <lineage>
        <taxon>Bacteria</taxon>
        <taxon>Pseudomonadati</taxon>
        <taxon>Pseudomonadota</taxon>
        <taxon>Gammaproteobacteria</taxon>
        <taxon>Lysobacterales</taxon>
        <taxon>Rhodanobacteraceae</taxon>
        <taxon>Frateuria</taxon>
    </lineage>
</organism>
<dbReference type="InterPro" id="IPR006375">
    <property type="entry name" value="Man1P_GuaTrfase/Man6P_Isoase"/>
</dbReference>
<sequence>MLIPVVLSGGSGTRLWPLSRKNLPKQFLTLAGDSSLFQQTIGRTLGLIEATAPIVVCSEDHRFLVAEQLLELEVKGATIMLEPLPRNTAPAIALAALQALARDPHAIVLVLPADHLIGDEQNFRNAVASALPVAEEGWLVTFGIRPDGPETGFGYIRRGEAVPGAFRVDRFVEKPDLATAQAYINDGNYDWNSGMFMFRASRFLEELERHAPAILKAVRGSFESASVDLDFVRIDKAAFVGSPEDSIDYAVMEKTDRAAVVPVSCGWSDIGSWGALWSAAEKDADGNRLEGDVLAIDSHNCLVRSCDRRLVATIGVQDLVIVDTPDATLIASRERSQDVKKLVDQLKAANRPEHMFHRKVYRPWGSYDSIDMGERFQVKRIVVKPGAALSLQKHHHRAEHWIVVSGTAQVTRDEEVFLLSENQSTYLPLGSVHRLRNVGKVPLELIEVQSGSYLGEDDIVRFEDVYGRA</sequence>
<keyword evidence="13" id="KW-0413">Isomerase</keyword>
<keyword evidence="6" id="KW-0547">Nucleotide-binding</keyword>
<comment type="similarity">
    <text evidence="2 9">Belongs to the mannose-6-phosphate isomerase type 2 family.</text>
</comment>
<evidence type="ECO:0000313" key="13">
    <source>
        <dbReference type="EMBL" id="MBP1475468.1"/>
    </source>
</evidence>
<keyword evidence="7" id="KW-0342">GTP-binding</keyword>
<dbReference type="GO" id="GO:0004475">
    <property type="term" value="F:mannose-1-phosphate guanylyltransferase (GTP) activity"/>
    <property type="evidence" value="ECO:0007669"/>
    <property type="project" value="UniProtKB-EC"/>
</dbReference>
<feature type="domain" description="MannoseP isomerase/GMP-like beta-helix" evidence="12">
    <location>
        <begin position="291"/>
        <end position="346"/>
    </location>
</feature>
<comment type="caution">
    <text evidence="13">The sequence shown here is derived from an EMBL/GenBank/DDBJ whole genome shotgun (WGS) entry which is preliminary data.</text>
</comment>
<dbReference type="InterPro" id="IPR049577">
    <property type="entry name" value="GMPP_N"/>
</dbReference>
<dbReference type="EMBL" id="JAGJRS010000031">
    <property type="protein sequence ID" value="MBP1475468.1"/>
    <property type="molecule type" value="Genomic_DNA"/>
</dbReference>
<dbReference type="Pfam" id="PF01050">
    <property type="entry name" value="MannoseP_isomer"/>
    <property type="match status" value="1"/>
</dbReference>
<feature type="domain" description="Nucleotidyl transferase" evidence="10">
    <location>
        <begin position="4"/>
        <end position="285"/>
    </location>
</feature>
<dbReference type="InterPro" id="IPR029044">
    <property type="entry name" value="Nucleotide-diphossugar_trans"/>
</dbReference>
<dbReference type="NCBIfam" id="TIGR01479">
    <property type="entry name" value="GMP_PMI"/>
    <property type="match status" value="1"/>
</dbReference>
<keyword evidence="5 13" id="KW-0548">Nucleotidyltransferase</keyword>
<feature type="domain" description="Mannose-6-phosphate isomerase type II C-terminal" evidence="11">
    <location>
        <begin position="350"/>
        <end position="464"/>
    </location>
</feature>
<evidence type="ECO:0000313" key="14">
    <source>
        <dbReference type="Proteomes" id="UP000823790"/>
    </source>
</evidence>
<dbReference type="InterPro" id="IPR001538">
    <property type="entry name" value="Man6P_isomerase-2_C"/>
</dbReference>
<evidence type="ECO:0000256" key="4">
    <source>
        <dbReference type="ARBA" id="ARBA00022679"/>
    </source>
</evidence>
<dbReference type="PANTHER" id="PTHR46390">
    <property type="entry name" value="MANNOSE-1-PHOSPHATE GUANYLYLTRANSFERASE"/>
    <property type="match status" value="1"/>
</dbReference>
<gene>
    <name evidence="13" type="ORF">J7I44_14230</name>
</gene>
<reference evidence="13 14" key="1">
    <citation type="submission" date="2021-04" db="EMBL/GenBank/DDBJ databases">
        <authorList>
            <person name="Huq M.A."/>
        </authorList>
    </citation>
    <scope>NUCLEOTIDE SEQUENCE [LARGE SCALE GENOMIC DNA]</scope>
    <source>
        <strain evidence="13 14">MAH-13</strain>
    </source>
</reference>
<dbReference type="InterPro" id="IPR005835">
    <property type="entry name" value="NTP_transferase_dom"/>
</dbReference>
<evidence type="ECO:0000259" key="12">
    <source>
        <dbReference type="Pfam" id="PF22640"/>
    </source>
</evidence>
<comment type="catalytic activity">
    <reaction evidence="8">
        <text>alpha-D-mannose 1-phosphate + GTP + H(+) = GDP-alpha-D-mannose + diphosphate</text>
        <dbReference type="Rhea" id="RHEA:15229"/>
        <dbReference type="ChEBI" id="CHEBI:15378"/>
        <dbReference type="ChEBI" id="CHEBI:33019"/>
        <dbReference type="ChEBI" id="CHEBI:37565"/>
        <dbReference type="ChEBI" id="CHEBI:57527"/>
        <dbReference type="ChEBI" id="CHEBI:58409"/>
        <dbReference type="EC" id="2.7.7.13"/>
    </reaction>
</comment>
<dbReference type="Gene3D" id="3.90.550.10">
    <property type="entry name" value="Spore Coat Polysaccharide Biosynthesis Protein SpsA, Chain A"/>
    <property type="match status" value="1"/>
</dbReference>
<comment type="pathway">
    <text evidence="1">Nucleotide-sugar biosynthesis; GDP-alpha-D-mannose biosynthesis; GDP-alpha-D-mannose from alpha-D-mannose 1-phosphate (GTP route): step 1/1.</text>
</comment>
<dbReference type="GO" id="GO:0004476">
    <property type="term" value="F:mannose-6-phosphate isomerase activity"/>
    <property type="evidence" value="ECO:0007669"/>
    <property type="project" value="UniProtKB-EC"/>
</dbReference>
<evidence type="ECO:0000259" key="10">
    <source>
        <dbReference type="Pfam" id="PF00483"/>
    </source>
</evidence>
<dbReference type="CDD" id="cd02213">
    <property type="entry name" value="cupin_PMI_typeII_C"/>
    <property type="match status" value="1"/>
</dbReference>
<accession>A0ABS4DR93</accession>
<evidence type="ECO:0000256" key="7">
    <source>
        <dbReference type="ARBA" id="ARBA00023134"/>
    </source>
</evidence>
<name>A0ABS4DR93_9GAMM</name>
<evidence type="ECO:0000259" key="11">
    <source>
        <dbReference type="Pfam" id="PF01050"/>
    </source>
</evidence>
<dbReference type="InterPro" id="IPR011051">
    <property type="entry name" value="RmlC_Cupin_sf"/>
</dbReference>
<dbReference type="Pfam" id="PF22640">
    <property type="entry name" value="ManC_GMP_beta-helix"/>
    <property type="match status" value="1"/>
</dbReference>
<dbReference type="InterPro" id="IPR051161">
    <property type="entry name" value="Mannose-6P_isomerase_type2"/>
</dbReference>
<evidence type="ECO:0000256" key="8">
    <source>
        <dbReference type="ARBA" id="ARBA00047343"/>
    </source>
</evidence>
<evidence type="ECO:0000256" key="3">
    <source>
        <dbReference type="ARBA" id="ARBA00012387"/>
    </source>
</evidence>
<evidence type="ECO:0000256" key="1">
    <source>
        <dbReference type="ARBA" id="ARBA00004823"/>
    </source>
</evidence>
<proteinExistence type="inferred from homology"/>
<protein>
    <recommendedName>
        <fullName evidence="3">mannose-1-phosphate guanylyltransferase</fullName>
        <ecNumber evidence="3">2.7.7.13</ecNumber>
    </recommendedName>
</protein>
<dbReference type="SUPFAM" id="SSF53448">
    <property type="entry name" value="Nucleotide-diphospho-sugar transferases"/>
    <property type="match status" value="1"/>
</dbReference>
<dbReference type="Pfam" id="PF00483">
    <property type="entry name" value="NTP_transferase"/>
    <property type="match status" value="1"/>
</dbReference>
<dbReference type="RefSeq" id="WP_209622231.1">
    <property type="nucleotide sequence ID" value="NZ_JAGJRS010000031.1"/>
</dbReference>
<dbReference type="PANTHER" id="PTHR46390:SF1">
    <property type="entry name" value="MANNOSE-1-PHOSPHATE GUANYLYLTRANSFERASE"/>
    <property type="match status" value="1"/>
</dbReference>
<evidence type="ECO:0000256" key="6">
    <source>
        <dbReference type="ARBA" id="ARBA00022741"/>
    </source>
</evidence>
<evidence type="ECO:0000256" key="5">
    <source>
        <dbReference type="ARBA" id="ARBA00022695"/>
    </source>
</evidence>
<dbReference type="InterPro" id="IPR054566">
    <property type="entry name" value="ManC/GMP-like_b-helix"/>
</dbReference>
<keyword evidence="14" id="KW-1185">Reference proteome</keyword>
<keyword evidence="4 13" id="KW-0808">Transferase</keyword>